<sequence>MCGIAGFINWQGVPDGGAQILRTMTDAVRHRGPDDEGQWLDAEAGVGLGHRRLSILDLSPAGHQPMISATGRYVLVYNGEIYNHHALRSALGEQGNAPAWRGHSDTETLLAVIEAVGAQKAIAQLNGMFAFALWDRQERSLLLARDRLGEKPLYYGFAADGTFLFGSELKSLVVWPGFQKTVDREALAAYVRYNYVPAPWSIWQGIRKLPPAHCVILKAGEQALPPPQAYWDFQKIAHEGALNPLPYEAGLVDRLETLLMDSVGRRMEADVPLGAFLSGGIDSSTIVALMQAQSAQKVRTFSIGFHESGYNEATYAKEVAHHLGTDHTELYITAQQAQDVIPSLPQIWDEPFADSSQIPTYLLSKMTRAHVTVSLSGDGGDELFCGYHRYFQAMRLKAALGRAPQFSREIAARFLRTNFAGHAASGVNRLLPKAYRQAALRDRLPKLAGFLAYSDGMQIYRDLISHWKDPGAVVPGGKDPRSQEFDMVPDFPDFRQAMMYLDTLGYLPDDILTKVDRASMATSLEARVPFLDHMVVEFAWQLPMSAKIKEGVGKHILREVLYRHVPQKLIDRPKMGFGVPIDDWLRGPLRDWAEDLLDEKQLREDGFFDPAPIRKLWQEHLSGGRRWHYHLWDILMFQAWWRHQSDPSLKKI</sequence>
<dbReference type="SUPFAM" id="SSF56235">
    <property type="entry name" value="N-terminal nucleophile aminohydrolases (Ntn hydrolases)"/>
    <property type="match status" value="1"/>
</dbReference>
<dbReference type="Pfam" id="PF00733">
    <property type="entry name" value="Asn_synthase"/>
    <property type="match status" value="1"/>
</dbReference>
<keyword evidence="5" id="KW-0067">ATP-binding</keyword>
<evidence type="ECO:0000256" key="2">
    <source>
        <dbReference type="ARBA" id="ARBA00005752"/>
    </source>
</evidence>
<evidence type="ECO:0000259" key="8">
    <source>
        <dbReference type="PROSITE" id="PS51278"/>
    </source>
</evidence>
<dbReference type="InterPro" id="IPR029055">
    <property type="entry name" value="Ntn_hydrolases_N"/>
</dbReference>
<keyword evidence="4" id="KW-0547">Nucleotide-binding</keyword>
<dbReference type="InterPro" id="IPR006426">
    <property type="entry name" value="Asn_synth_AEB"/>
</dbReference>
<name>A0ABQ2LBM0_9PROT</name>
<dbReference type="CDD" id="cd00712">
    <property type="entry name" value="AsnB"/>
    <property type="match status" value="1"/>
</dbReference>
<dbReference type="Gene3D" id="3.60.20.10">
    <property type="entry name" value="Glutamine Phosphoribosylpyrophosphate, subunit 1, domain 1"/>
    <property type="match status" value="1"/>
</dbReference>
<dbReference type="InterPro" id="IPR051786">
    <property type="entry name" value="ASN_synthetase/amidase"/>
</dbReference>
<dbReference type="CDD" id="cd01991">
    <property type="entry name" value="Asn_synthase_B_C"/>
    <property type="match status" value="1"/>
</dbReference>
<dbReference type="PROSITE" id="PS51278">
    <property type="entry name" value="GATASE_TYPE_2"/>
    <property type="match status" value="1"/>
</dbReference>
<dbReference type="NCBIfam" id="TIGR01536">
    <property type="entry name" value="asn_synth_AEB"/>
    <property type="match status" value="1"/>
</dbReference>
<dbReference type="Gene3D" id="3.40.50.620">
    <property type="entry name" value="HUPs"/>
    <property type="match status" value="2"/>
</dbReference>
<proteinExistence type="inferred from homology"/>
<comment type="catalytic activity">
    <reaction evidence="7">
        <text>L-aspartate + L-glutamine + ATP + H2O = L-asparagine + L-glutamate + AMP + diphosphate + H(+)</text>
        <dbReference type="Rhea" id="RHEA:12228"/>
        <dbReference type="ChEBI" id="CHEBI:15377"/>
        <dbReference type="ChEBI" id="CHEBI:15378"/>
        <dbReference type="ChEBI" id="CHEBI:29985"/>
        <dbReference type="ChEBI" id="CHEBI:29991"/>
        <dbReference type="ChEBI" id="CHEBI:30616"/>
        <dbReference type="ChEBI" id="CHEBI:33019"/>
        <dbReference type="ChEBI" id="CHEBI:58048"/>
        <dbReference type="ChEBI" id="CHEBI:58359"/>
        <dbReference type="ChEBI" id="CHEBI:456215"/>
        <dbReference type="EC" id="6.3.5.4"/>
    </reaction>
</comment>
<reference evidence="10" key="1">
    <citation type="journal article" date="2019" name="Int. J. Syst. Evol. Microbiol.">
        <title>The Global Catalogue of Microorganisms (GCM) 10K type strain sequencing project: providing services to taxonomists for standard genome sequencing and annotation.</title>
        <authorList>
            <consortium name="The Broad Institute Genomics Platform"/>
            <consortium name="The Broad Institute Genome Sequencing Center for Infectious Disease"/>
            <person name="Wu L."/>
            <person name="Ma J."/>
        </authorList>
    </citation>
    <scope>NUCLEOTIDE SEQUENCE [LARGE SCALE GENOMIC DNA]</scope>
    <source>
        <strain evidence="10">JCM 17843</strain>
    </source>
</reference>
<dbReference type="InterPro" id="IPR001962">
    <property type="entry name" value="Asn_synthase"/>
</dbReference>
<evidence type="ECO:0000256" key="6">
    <source>
        <dbReference type="ARBA" id="ARBA00022962"/>
    </source>
</evidence>
<dbReference type="PANTHER" id="PTHR43284:SF1">
    <property type="entry name" value="ASPARAGINE SYNTHETASE"/>
    <property type="match status" value="1"/>
</dbReference>
<gene>
    <name evidence="9" type="ORF">GCM10007972_10690</name>
</gene>
<evidence type="ECO:0000313" key="10">
    <source>
        <dbReference type="Proteomes" id="UP000602381"/>
    </source>
</evidence>
<evidence type="ECO:0000256" key="3">
    <source>
        <dbReference type="ARBA" id="ARBA00012737"/>
    </source>
</evidence>
<dbReference type="InterPro" id="IPR017932">
    <property type="entry name" value="GATase_2_dom"/>
</dbReference>
<evidence type="ECO:0000256" key="7">
    <source>
        <dbReference type="ARBA" id="ARBA00048741"/>
    </source>
</evidence>
<evidence type="ECO:0000256" key="1">
    <source>
        <dbReference type="ARBA" id="ARBA00005187"/>
    </source>
</evidence>
<dbReference type="Proteomes" id="UP000602381">
    <property type="component" value="Unassembled WGS sequence"/>
</dbReference>
<dbReference type="InterPro" id="IPR014729">
    <property type="entry name" value="Rossmann-like_a/b/a_fold"/>
</dbReference>
<keyword evidence="10" id="KW-1185">Reference proteome</keyword>
<dbReference type="RefSeq" id="WP_188873592.1">
    <property type="nucleotide sequence ID" value="NZ_BMOV01000003.1"/>
</dbReference>
<comment type="pathway">
    <text evidence="1">Amino-acid biosynthesis; L-asparagine biosynthesis; L-asparagine from L-aspartate (L-Gln route): step 1/1.</text>
</comment>
<keyword evidence="6" id="KW-0315">Glutamine amidotransferase</keyword>
<accession>A0ABQ2LBM0</accession>
<dbReference type="EC" id="6.3.5.4" evidence="3"/>
<dbReference type="PANTHER" id="PTHR43284">
    <property type="entry name" value="ASPARAGINE SYNTHETASE (GLUTAMINE-HYDROLYZING)"/>
    <property type="match status" value="1"/>
</dbReference>
<protein>
    <recommendedName>
        <fullName evidence="3">asparagine synthase (glutamine-hydrolyzing)</fullName>
        <ecNumber evidence="3">6.3.5.4</ecNumber>
    </recommendedName>
</protein>
<evidence type="ECO:0000256" key="4">
    <source>
        <dbReference type="ARBA" id="ARBA00022741"/>
    </source>
</evidence>
<dbReference type="EMBL" id="BMOV01000003">
    <property type="protein sequence ID" value="GGO09301.1"/>
    <property type="molecule type" value="Genomic_DNA"/>
</dbReference>
<comment type="caution">
    <text evidence="9">The sequence shown here is derived from an EMBL/GenBank/DDBJ whole genome shotgun (WGS) entry which is preliminary data.</text>
</comment>
<evidence type="ECO:0000313" key="9">
    <source>
        <dbReference type="EMBL" id="GGO09301.1"/>
    </source>
</evidence>
<dbReference type="SUPFAM" id="SSF52402">
    <property type="entry name" value="Adenine nucleotide alpha hydrolases-like"/>
    <property type="match status" value="1"/>
</dbReference>
<dbReference type="Pfam" id="PF13522">
    <property type="entry name" value="GATase_6"/>
    <property type="match status" value="1"/>
</dbReference>
<dbReference type="PIRSF" id="PIRSF001589">
    <property type="entry name" value="Asn_synthetase_glu-h"/>
    <property type="match status" value="1"/>
</dbReference>
<organism evidence="9 10">
    <name type="scientific">Iodidimonas muriae</name>
    <dbReference type="NCBI Taxonomy" id="261467"/>
    <lineage>
        <taxon>Bacteria</taxon>
        <taxon>Pseudomonadati</taxon>
        <taxon>Pseudomonadota</taxon>
        <taxon>Alphaproteobacteria</taxon>
        <taxon>Iodidimonadales</taxon>
        <taxon>Iodidimonadaceae</taxon>
        <taxon>Iodidimonas</taxon>
    </lineage>
</organism>
<feature type="domain" description="Glutamine amidotransferase type-2" evidence="8">
    <location>
        <begin position="2"/>
        <end position="220"/>
    </location>
</feature>
<dbReference type="InterPro" id="IPR033738">
    <property type="entry name" value="AsnB_N"/>
</dbReference>
<comment type="similarity">
    <text evidence="2">Belongs to the asparagine synthetase family.</text>
</comment>
<evidence type="ECO:0000256" key="5">
    <source>
        <dbReference type="ARBA" id="ARBA00022840"/>
    </source>
</evidence>